<dbReference type="AlphaFoldDB" id="A0A5B0NCD9"/>
<reference evidence="4 5" key="1">
    <citation type="submission" date="2019-05" db="EMBL/GenBank/DDBJ databases">
        <title>Emergence of the Ug99 lineage of the wheat stem rust pathogen through somatic hybridization.</title>
        <authorList>
            <person name="Li F."/>
            <person name="Upadhyaya N.M."/>
            <person name="Sperschneider J."/>
            <person name="Matny O."/>
            <person name="Nguyen-Phuc H."/>
            <person name="Mago R."/>
            <person name="Raley C."/>
            <person name="Miller M.E."/>
            <person name="Silverstein K.A.T."/>
            <person name="Henningsen E."/>
            <person name="Hirsch C.D."/>
            <person name="Visser B."/>
            <person name="Pretorius Z.A."/>
            <person name="Steffenson B.J."/>
            <person name="Schwessinger B."/>
            <person name="Dodds P.N."/>
            <person name="Figueroa M."/>
        </authorList>
    </citation>
    <scope>NUCLEOTIDE SEQUENCE [LARGE SCALE GENOMIC DNA]</scope>
    <source>
        <strain evidence="2">21-0</strain>
        <strain evidence="3 5">Ug99</strain>
    </source>
</reference>
<evidence type="ECO:0000313" key="5">
    <source>
        <dbReference type="Proteomes" id="UP000325313"/>
    </source>
</evidence>
<evidence type="ECO:0000259" key="1">
    <source>
        <dbReference type="Pfam" id="PF20515"/>
    </source>
</evidence>
<dbReference type="Proteomes" id="UP000325313">
    <property type="component" value="Unassembled WGS sequence"/>
</dbReference>
<protein>
    <recommendedName>
        <fullName evidence="1">Tet-like 2OG-Fe(II) oxygenase domain-containing protein</fullName>
    </recommendedName>
</protein>
<organism evidence="2 4">
    <name type="scientific">Puccinia graminis f. sp. tritici</name>
    <dbReference type="NCBI Taxonomy" id="56615"/>
    <lineage>
        <taxon>Eukaryota</taxon>
        <taxon>Fungi</taxon>
        <taxon>Dikarya</taxon>
        <taxon>Basidiomycota</taxon>
        <taxon>Pucciniomycotina</taxon>
        <taxon>Pucciniomycetes</taxon>
        <taxon>Pucciniales</taxon>
        <taxon>Pucciniaceae</taxon>
        <taxon>Puccinia</taxon>
    </lineage>
</organism>
<dbReference type="EMBL" id="VDEP01000137">
    <property type="protein sequence ID" value="KAA1129361.1"/>
    <property type="molecule type" value="Genomic_DNA"/>
</dbReference>
<evidence type="ECO:0000313" key="4">
    <source>
        <dbReference type="Proteomes" id="UP000324748"/>
    </source>
</evidence>
<sequence>MSRIGLQGGYEHQKTAGFYTWCDDVTPKELQEDQEIQRRLVGHDLVMQERVQHFSQSAYQENQKILREHGIPGWNDGDWNNASMDPLFSNLVITTNDFSNTPHV</sequence>
<comment type="caution">
    <text evidence="2">The sequence shown here is derived from an EMBL/GenBank/DDBJ whole genome shotgun (WGS) entry which is preliminary data.</text>
</comment>
<evidence type="ECO:0000313" key="3">
    <source>
        <dbReference type="EMBL" id="KAA1129361.1"/>
    </source>
</evidence>
<feature type="domain" description="Tet-like 2OG-Fe(II) oxygenase" evidence="1">
    <location>
        <begin position="1"/>
        <end position="104"/>
    </location>
</feature>
<accession>A0A5B0NCD9</accession>
<dbReference type="Pfam" id="PF20515">
    <property type="entry name" value="2OG-FeII_Oxy_6"/>
    <property type="match status" value="1"/>
</dbReference>
<dbReference type="Proteomes" id="UP000324748">
    <property type="component" value="Unassembled WGS sequence"/>
</dbReference>
<dbReference type="EMBL" id="VSWC01000105">
    <property type="protein sequence ID" value="KAA1086917.1"/>
    <property type="molecule type" value="Genomic_DNA"/>
</dbReference>
<gene>
    <name evidence="2" type="ORF">PGT21_015472</name>
    <name evidence="3" type="ORF">PGTUg99_029810</name>
</gene>
<proteinExistence type="predicted"/>
<evidence type="ECO:0000313" key="2">
    <source>
        <dbReference type="EMBL" id="KAA1086917.1"/>
    </source>
</evidence>
<name>A0A5B0NCD9_PUCGR</name>
<dbReference type="InterPro" id="IPR046798">
    <property type="entry name" value="2OG-FeII_Oxy_6"/>
</dbReference>
<keyword evidence="4" id="KW-1185">Reference proteome</keyword>